<gene>
    <name evidence="8" type="ORF">WSI_03265</name>
</gene>
<comment type="similarity">
    <text evidence="1">Belongs to the ABC transporter superfamily.</text>
</comment>
<keyword evidence="5" id="KW-0864">Zinc transport</keyword>
<dbReference type="SUPFAM" id="SSF52540">
    <property type="entry name" value="P-loop containing nucleoside triphosphate hydrolases"/>
    <property type="match status" value="1"/>
</dbReference>
<evidence type="ECO:0000313" key="9">
    <source>
        <dbReference type="Proteomes" id="UP000011820"/>
    </source>
</evidence>
<dbReference type="InterPro" id="IPR050153">
    <property type="entry name" value="Metal_Ion_Import_ABC"/>
</dbReference>
<dbReference type="InterPro" id="IPR027417">
    <property type="entry name" value="P-loop_NTPase"/>
</dbReference>
<protein>
    <submittedName>
        <fullName evidence="8">ABC transporter nucleotide binding/ATPase protein</fullName>
    </submittedName>
</protein>
<accession>A0ABN4B3W7</accession>
<evidence type="ECO:0000256" key="1">
    <source>
        <dbReference type="ARBA" id="ARBA00005417"/>
    </source>
</evidence>
<sequence length="280" mass="31217">MKTAVASTKGGLELKDISVTYPNGYCALEDVNLFIPENTITALIGLNGAGKSTLFQAIMGLIPLDKGSISIFNQTVENALKADLIAYIPQTESIDWTFPILVEDVVMMGRYKHMNWRRVASNNDYRIVTEALENVGMSSMRQRQIGELSIGQQKRVFLARALAQKSQVIIMDEPFAAIDFKTEREMIFLLKSLLNEDIMILVSTHNINSIPSFCDRTIFLKKTVLASGLTSDIFNEDNIQKTFGAQVSPQSSILNESNIQTTFKAEVYPQINSTMCIKKS</sequence>
<evidence type="ECO:0000256" key="6">
    <source>
        <dbReference type="ARBA" id="ARBA00023065"/>
    </source>
</evidence>
<dbReference type="GeneID" id="93077017"/>
<dbReference type="Gene3D" id="3.40.50.300">
    <property type="entry name" value="P-loop containing nucleotide triphosphate hydrolases"/>
    <property type="match status" value="1"/>
</dbReference>
<dbReference type="SMART" id="SM00382">
    <property type="entry name" value="AAA"/>
    <property type="match status" value="1"/>
</dbReference>
<evidence type="ECO:0000256" key="2">
    <source>
        <dbReference type="ARBA" id="ARBA00022448"/>
    </source>
</evidence>
<evidence type="ECO:0000259" key="7">
    <source>
        <dbReference type="PROSITE" id="PS50893"/>
    </source>
</evidence>
<dbReference type="RefSeq" id="WP_015452620.1">
    <property type="nucleotide sequence ID" value="NC_020549.1"/>
</dbReference>
<dbReference type="PANTHER" id="PTHR42734">
    <property type="entry name" value="METAL TRANSPORT SYSTEM ATP-BINDING PROTEIN TM_0124-RELATED"/>
    <property type="match status" value="1"/>
</dbReference>
<keyword evidence="9" id="KW-1185">Reference proteome</keyword>
<keyword evidence="5" id="KW-0862">Zinc</keyword>
<evidence type="ECO:0000256" key="5">
    <source>
        <dbReference type="ARBA" id="ARBA00022906"/>
    </source>
</evidence>
<name>A0ABN4B3W7_LIBAS</name>
<reference evidence="8 9" key="1">
    <citation type="journal article" date="2013" name="Genome Announc.">
        <title>Complete Genome Sequence of a Chinese Strain of 'Candidatus Liberibacter asiaticus'.</title>
        <authorList>
            <person name="Lin H."/>
            <person name="Han C.S."/>
            <person name="Liu B."/>
            <person name="Lou B."/>
            <person name="Bai X."/>
            <person name="Deng C."/>
            <person name="Civerolo E.L."/>
            <person name="Gupta G."/>
        </authorList>
    </citation>
    <scope>NUCLEOTIDE SEQUENCE [LARGE SCALE GENOMIC DNA]</scope>
    <source>
        <strain evidence="9">gxpsy</strain>
    </source>
</reference>
<dbReference type="Pfam" id="PF00005">
    <property type="entry name" value="ABC_tran"/>
    <property type="match status" value="1"/>
</dbReference>
<evidence type="ECO:0000256" key="3">
    <source>
        <dbReference type="ARBA" id="ARBA00022741"/>
    </source>
</evidence>
<keyword evidence="4" id="KW-0067">ATP-binding</keyword>
<organism evidence="8 9">
    <name type="scientific">Candidatus Liberibacter asiaticus str. gxpsy</name>
    <dbReference type="NCBI Taxonomy" id="1174529"/>
    <lineage>
        <taxon>Bacteria</taxon>
        <taxon>Pseudomonadati</taxon>
        <taxon>Pseudomonadota</taxon>
        <taxon>Alphaproteobacteria</taxon>
        <taxon>Hyphomicrobiales</taxon>
        <taxon>Rhizobiaceae</taxon>
        <taxon>Liberibacter</taxon>
    </lineage>
</organism>
<evidence type="ECO:0000256" key="4">
    <source>
        <dbReference type="ARBA" id="ARBA00022840"/>
    </source>
</evidence>
<dbReference type="PROSITE" id="PS50893">
    <property type="entry name" value="ABC_TRANSPORTER_2"/>
    <property type="match status" value="1"/>
</dbReference>
<dbReference type="InterPro" id="IPR003439">
    <property type="entry name" value="ABC_transporter-like_ATP-bd"/>
</dbReference>
<dbReference type="Proteomes" id="UP000011820">
    <property type="component" value="Chromosome"/>
</dbReference>
<dbReference type="PANTHER" id="PTHR42734:SF5">
    <property type="entry name" value="IRON TRANSPORT SYSTEM ATP-BINDING PROTEIN HI_0361-RELATED"/>
    <property type="match status" value="1"/>
</dbReference>
<feature type="domain" description="ABC transporter" evidence="7">
    <location>
        <begin position="12"/>
        <end position="247"/>
    </location>
</feature>
<dbReference type="CDD" id="cd03235">
    <property type="entry name" value="ABC_Metallic_Cations"/>
    <property type="match status" value="1"/>
</dbReference>
<proteinExistence type="inferred from homology"/>
<keyword evidence="6" id="KW-0406">Ion transport</keyword>
<keyword evidence="3" id="KW-0547">Nucleotide-binding</keyword>
<evidence type="ECO:0000313" key="8">
    <source>
        <dbReference type="EMBL" id="AGH17023.1"/>
    </source>
</evidence>
<keyword evidence="2" id="KW-0813">Transport</keyword>
<dbReference type="EMBL" id="CP004005">
    <property type="protein sequence ID" value="AGH17023.1"/>
    <property type="molecule type" value="Genomic_DNA"/>
</dbReference>
<dbReference type="InterPro" id="IPR003593">
    <property type="entry name" value="AAA+_ATPase"/>
</dbReference>